<evidence type="ECO:0000256" key="1">
    <source>
        <dbReference type="SAM" id="MobiDB-lite"/>
    </source>
</evidence>
<feature type="compositionally biased region" description="Low complexity" evidence="1">
    <location>
        <begin position="316"/>
        <end position="334"/>
    </location>
</feature>
<evidence type="ECO:0000313" key="2">
    <source>
        <dbReference type="EMBL" id="KAF5849327.1"/>
    </source>
</evidence>
<name>A0A8H5ZHD8_COCSA</name>
<evidence type="ECO:0000313" key="3">
    <source>
        <dbReference type="Proteomes" id="UP000624244"/>
    </source>
</evidence>
<feature type="compositionally biased region" description="Low complexity" evidence="1">
    <location>
        <begin position="61"/>
        <end position="73"/>
    </location>
</feature>
<dbReference type="Proteomes" id="UP000624244">
    <property type="component" value="Unassembled WGS sequence"/>
</dbReference>
<dbReference type="EMBL" id="WNKQ01000009">
    <property type="protein sequence ID" value="KAF5849327.1"/>
    <property type="molecule type" value="Genomic_DNA"/>
</dbReference>
<protein>
    <submittedName>
        <fullName evidence="2">Uncharacterized protein</fullName>
    </submittedName>
</protein>
<gene>
    <name evidence="2" type="ORF">GGP41_006249</name>
</gene>
<feature type="region of interest" description="Disordered" evidence="1">
    <location>
        <begin position="51"/>
        <end position="82"/>
    </location>
</feature>
<feature type="region of interest" description="Disordered" evidence="1">
    <location>
        <begin position="316"/>
        <end position="361"/>
    </location>
</feature>
<accession>A0A8H5ZHD8</accession>
<organism evidence="2 3">
    <name type="scientific">Cochliobolus sativus</name>
    <name type="common">Common root rot and spot blotch fungus</name>
    <name type="synonym">Bipolaris sorokiniana</name>
    <dbReference type="NCBI Taxonomy" id="45130"/>
    <lineage>
        <taxon>Eukaryota</taxon>
        <taxon>Fungi</taxon>
        <taxon>Dikarya</taxon>
        <taxon>Ascomycota</taxon>
        <taxon>Pezizomycotina</taxon>
        <taxon>Dothideomycetes</taxon>
        <taxon>Pleosporomycetidae</taxon>
        <taxon>Pleosporales</taxon>
        <taxon>Pleosporineae</taxon>
        <taxon>Pleosporaceae</taxon>
        <taxon>Bipolaris</taxon>
    </lineage>
</organism>
<dbReference type="AlphaFoldDB" id="A0A8H5ZHD8"/>
<reference evidence="2" key="1">
    <citation type="submission" date="2019-11" db="EMBL/GenBank/DDBJ databases">
        <title>Bipolaris sorokiniana Genome sequencing.</title>
        <authorList>
            <person name="Wang H."/>
        </authorList>
    </citation>
    <scope>NUCLEOTIDE SEQUENCE</scope>
</reference>
<comment type="caution">
    <text evidence="2">The sequence shown here is derived from an EMBL/GenBank/DDBJ whole genome shotgun (WGS) entry which is preliminary data.</text>
</comment>
<sequence>MTGCDRRRQAVTLSNARPTISDFKMRSSLRISPAPFKSSFLSIPPSPFSPRMPFTPTAPFQQSVQKESQQSSKTGTNSTADLPPTPLPWTWTCHQCHCSYRLNVTRRCLQDGHYYCSGTTTVKAWRQSTHVRRTRKHGACNSEFDYSGWKNWSRWRRDGPRNKAALATGSPAGKEDGDVMTKKKDCWNTCDYPSECKWGKKFGIHTPVETGFPVVEADAKPALNSSANTTSKGTSRAENYEDVKTLRKNGTLNLWTALVASVERRKNGSGRISSPLSVITQGEMARKRAGKTALSPQEGRDNVIMAATDLSVLGTTSDSALSDSSDSSTAGGSLKPLLSRRRYRRTASSPKTRANSDAKRVKVTYTSTSDTHGILGDLGVLDSDFAPLTRVQSRYSGYQTCYV</sequence>
<proteinExistence type="predicted"/>